<dbReference type="Pfam" id="PF07730">
    <property type="entry name" value="HisKA_3"/>
    <property type="match status" value="1"/>
</dbReference>
<name>A0ABU8NXL6_9CORY</name>
<proteinExistence type="predicted"/>
<evidence type="ECO:0000256" key="4">
    <source>
        <dbReference type="ARBA" id="ARBA00022679"/>
    </source>
</evidence>
<evidence type="ECO:0000256" key="7">
    <source>
        <dbReference type="ARBA" id="ARBA00022840"/>
    </source>
</evidence>
<dbReference type="GO" id="GO:0016301">
    <property type="term" value="F:kinase activity"/>
    <property type="evidence" value="ECO:0007669"/>
    <property type="project" value="UniProtKB-KW"/>
</dbReference>
<evidence type="ECO:0000313" key="12">
    <source>
        <dbReference type="Proteomes" id="UP001359781"/>
    </source>
</evidence>
<dbReference type="Proteomes" id="UP001359781">
    <property type="component" value="Unassembled WGS sequence"/>
</dbReference>
<evidence type="ECO:0000259" key="10">
    <source>
        <dbReference type="Pfam" id="PF07730"/>
    </source>
</evidence>
<sequence length="394" mass="40992">MSSTGKLSIRRGDAAAALLGCVLAAMYIGIAAEHPTPVLCTQAALSLGFVPALALWRTRVIPAAGALLGLLAAWCLAFITATPANTGFPPYLVAAPMAVYSLARHAPDRRLAWGALLACAAAAPASPLMWEVWGADDLRYRSGDSLLGFLALHWALLGMAFLWALHQRAEQQQREREHEAARENERILIAQEIHDVLAHNLTLINVQSSAGIIGARTNPQAAVTALGTVRDVSAEALAQVRGIVAALRAPGAPAAASEGPATLAEIVEGFRGLGLTVRADYPADLLSRLPAQHALAVRRITAEALTNVLRHQRAGAVVDYRLSEEPPGLTLTVESTGAPRSSASGPGASGVPAGCGTGLVGMSERAAALGGTLRAGPTERGWLVHAELPLGEPR</sequence>
<feature type="transmembrane region" description="Helical" evidence="9">
    <location>
        <begin position="12"/>
        <end position="30"/>
    </location>
</feature>
<evidence type="ECO:0000256" key="5">
    <source>
        <dbReference type="ARBA" id="ARBA00022741"/>
    </source>
</evidence>
<accession>A0ABU8NXL6</accession>
<evidence type="ECO:0000313" key="11">
    <source>
        <dbReference type="EMBL" id="MEJ4099751.1"/>
    </source>
</evidence>
<evidence type="ECO:0000256" key="8">
    <source>
        <dbReference type="ARBA" id="ARBA00023012"/>
    </source>
</evidence>
<feature type="transmembrane region" description="Helical" evidence="9">
    <location>
        <begin position="36"/>
        <end position="56"/>
    </location>
</feature>
<evidence type="ECO:0000256" key="1">
    <source>
        <dbReference type="ARBA" id="ARBA00000085"/>
    </source>
</evidence>
<dbReference type="EMBL" id="JBAHVJ010000005">
    <property type="protein sequence ID" value="MEJ4099751.1"/>
    <property type="molecule type" value="Genomic_DNA"/>
</dbReference>
<feature type="transmembrane region" description="Helical" evidence="9">
    <location>
        <begin position="63"/>
        <end position="82"/>
    </location>
</feature>
<dbReference type="CDD" id="cd16917">
    <property type="entry name" value="HATPase_UhpB-NarQ-NarX-like"/>
    <property type="match status" value="1"/>
</dbReference>
<comment type="catalytic activity">
    <reaction evidence="1">
        <text>ATP + protein L-histidine = ADP + protein N-phospho-L-histidine.</text>
        <dbReference type="EC" id="2.7.13.3"/>
    </reaction>
</comment>
<keyword evidence="6 11" id="KW-0418">Kinase</keyword>
<feature type="transmembrane region" description="Helical" evidence="9">
    <location>
        <begin position="88"/>
        <end position="104"/>
    </location>
</feature>
<dbReference type="InterPro" id="IPR036890">
    <property type="entry name" value="HATPase_C_sf"/>
</dbReference>
<comment type="caution">
    <text evidence="11">The sequence shown here is derived from an EMBL/GenBank/DDBJ whole genome shotgun (WGS) entry which is preliminary data.</text>
</comment>
<dbReference type="Gene3D" id="3.30.565.10">
    <property type="entry name" value="Histidine kinase-like ATPase, C-terminal domain"/>
    <property type="match status" value="1"/>
</dbReference>
<keyword evidence="5" id="KW-0547">Nucleotide-binding</keyword>
<feature type="domain" description="Signal transduction histidine kinase subgroup 3 dimerisation and phosphoacceptor" evidence="10">
    <location>
        <begin position="185"/>
        <end position="250"/>
    </location>
</feature>
<evidence type="ECO:0000256" key="9">
    <source>
        <dbReference type="SAM" id="Phobius"/>
    </source>
</evidence>
<evidence type="ECO:0000256" key="2">
    <source>
        <dbReference type="ARBA" id="ARBA00012438"/>
    </source>
</evidence>
<feature type="transmembrane region" description="Helical" evidence="9">
    <location>
        <begin position="145"/>
        <end position="165"/>
    </location>
</feature>
<dbReference type="PANTHER" id="PTHR24421:SF10">
    <property type="entry name" value="NITRATE_NITRITE SENSOR PROTEIN NARQ"/>
    <property type="match status" value="1"/>
</dbReference>
<keyword evidence="9" id="KW-0472">Membrane</keyword>
<keyword evidence="7" id="KW-0067">ATP-binding</keyword>
<evidence type="ECO:0000256" key="6">
    <source>
        <dbReference type="ARBA" id="ARBA00022777"/>
    </source>
</evidence>
<keyword evidence="8" id="KW-0902">Two-component regulatory system</keyword>
<protein>
    <recommendedName>
        <fullName evidence="2">histidine kinase</fullName>
        <ecNumber evidence="2">2.7.13.3</ecNumber>
    </recommendedName>
</protein>
<keyword evidence="9" id="KW-0812">Transmembrane</keyword>
<keyword evidence="3" id="KW-0597">Phosphoprotein</keyword>
<dbReference type="InterPro" id="IPR050482">
    <property type="entry name" value="Sensor_HK_TwoCompSys"/>
</dbReference>
<dbReference type="SUPFAM" id="SSF55874">
    <property type="entry name" value="ATPase domain of HSP90 chaperone/DNA topoisomerase II/histidine kinase"/>
    <property type="match status" value="1"/>
</dbReference>
<keyword evidence="4" id="KW-0808">Transferase</keyword>
<dbReference type="InterPro" id="IPR011712">
    <property type="entry name" value="Sig_transdc_His_kin_sub3_dim/P"/>
</dbReference>
<dbReference type="Gene3D" id="1.20.5.1930">
    <property type="match status" value="1"/>
</dbReference>
<dbReference type="PANTHER" id="PTHR24421">
    <property type="entry name" value="NITRATE/NITRITE SENSOR PROTEIN NARX-RELATED"/>
    <property type="match status" value="1"/>
</dbReference>
<gene>
    <name evidence="11" type="ORF">V5S96_05165</name>
</gene>
<reference evidence="11 12" key="1">
    <citation type="submission" date="2024-02" db="EMBL/GenBank/DDBJ databases">
        <title>Whole genome sequencing and characterization of Corynebacterium isolated from the ocular surface of dry eye disease sufferers.</title>
        <authorList>
            <person name="Naqvi M."/>
        </authorList>
    </citation>
    <scope>NUCLEOTIDE SEQUENCE [LARGE SCALE GENOMIC DNA]</scope>
    <source>
        <strain evidence="11 12">PCRF</strain>
    </source>
</reference>
<keyword evidence="9" id="KW-1133">Transmembrane helix</keyword>
<evidence type="ECO:0000256" key="3">
    <source>
        <dbReference type="ARBA" id="ARBA00022553"/>
    </source>
</evidence>
<dbReference type="EC" id="2.7.13.3" evidence="2"/>
<keyword evidence="12" id="KW-1185">Reference proteome</keyword>
<dbReference type="RefSeq" id="WP_337890051.1">
    <property type="nucleotide sequence ID" value="NZ_JBAHVI010000005.1"/>
</dbReference>
<organism evidence="11 12">
    <name type="scientific">Corynebacterium mastitidis</name>
    <dbReference type="NCBI Taxonomy" id="161890"/>
    <lineage>
        <taxon>Bacteria</taxon>
        <taxon>Bacillati</taxon>
        <taxon>Actinomycetota</taxon>
        <taxon>Actinomycetes</taxon>
        <taxon>Mycobacteriales</taxon>
        <taxon>Corynebacteriaceae</taxon>
        <taxon>Corynebacterium</taxon>
    </lineage>
</organism>
<feature type="transmembrane region" description="Helical" evidence="9">
    <location>
        <begin position="111"/>
        <end position="133"/>
    </location>
</feature>